<dbReference type="InterPro" id="IPR043128">
    <property type="entry name" value="Rev_trsase/Diguanyl_cyclase"/>
</dbReference>
<dbReference type="Pfam" id="PF00078">
    <property type="entry name" value="RVT_1"/>
    <property type="match status" value="1"/>
</dbReference>
<dbReference type="CDD" id="cd01647">
    <property type="entry name" value="RT_LTR"/>
    <property type="match status" value="1"/>
</dbReference>
<dbReference type="SUPFAM" id="SSF56672">
    <property type="entry name" value="DNA/RNA polymerases"/>
    <property type="match status" value="1"/>
</dbReference>
<dbReference type="PROSITE" id="PS50878">
    <property type="entry name" value="RT_POL"/>
    <property type="match status" value="1"/>
</dbReference>
<accession>A0AAD4VHI8</accession>
<reference evidence="2 3" key="1">
    <citation type="journal article" date="2022" name="G3 (Bethesda)">
        <title>Whole-genome sequence and methylome profiling of the almond [Prunus dulcis (Mill.) D.A. Webb] cultivar 'Nonpareil'.</title>
        <authorList>
            <person name="D'Amico-Willman K.M."/>
            <person name="Ouma W.Z."/>
            <person name="Meulia T."/>
            <person name="Sideli G.M."/>
            <person name="Gradziel T.M."/>
            <person name="Fresnedo-Ramirez J."/>
        </authorList>
    </citation>
    <scope>NUCLEOTIDE SEQUENCE [LARGE SCALE GENOMIC DNA]</scope>
    <source>
        <strain evidence="2">Clone GOH B32 T37-40</strain>
    </source>
</reference>
<gene>
    <name evidence="2" type="ORF">L3X38_033149</name>
</gene>
<comment type="caution">
    <text evidence="2">The sequence shown here is derived from an EMBL/GenBank/DDBJ whole genome shotgun (WGS) entry which is preliminary data.</text>
</comment>
<evidence type="ECO:0000259" key="1">
    <source>
        <dbReference type="PROSITE" id="PS50878"/>
    </source>
</evidence>
<dbReference type="Proteomes" id="UP001054821">
    <property type="component" value="Chromosome 6"/>
</dbReference>
<organism evidence="2 3">
    <name type="scientific">Prunus dulcis</name>
    <name type="common">Almond</name>
    <name type="synonym">Amygdalus dulcis</name>
    <dbReference type="NCBI Taxonomy" id="3755"/>
    <lineage>
        <taxon>Eukaryota</taxon>
        <taxon>Viridiplantae</taxon>
        <taxon>Streptophyta</taxon>
        <taxon>Embryophyta</taxon>
        <taxon>Tracheophyta</taxon>
        <taxon>Spermatophyta</taxon>
        <taxon>Magnoliopsida</taxon>
        <taxon>eudicotyledons</taxon>
        <taxon>Gunneridae</taxon>
        <taxon>Pentapetalae</taxon>
        <taxon>rosids</taxon>
        <taxon>fabids</taxon>
        <taxon>Rosales</taxon>
        <taxon>Rosaceae</taxon>
        <taxon>Amygdaloideae</taxon>
        <taxon>Amygdaleae</taxon>
        <taxon>Prunus</taxon>
    </lineage>
</organism>
<protein>
    <recommendedName>
        <fullName evidence="1">Reverse transcriptase domain-containing protein</fullName>
    </recommendedName>
</protein>
<feature type="domain" description="Reverse transcriptase" evidence="1">
    <location>
        <begin position="1"/>
        <end position="67"/>
    </location>
</feature>
<evidence type="ECO:0000313" key="3">
    <source>
        <dbReference type="Proteomes" id="UP001054821"/>
    </source>
</evidence>
<sequence>MTAVFHDMMGKEVENYVDDLVVKSKTREGHQEVLRKVLERCQLYGLKMNPKKCAFGVSSYKFLGFQVHQHGIDVDPEKTRAINSLAPPRSPKELKVSWENSHTFGASSQALLPL</sequence>
<dbReference type="Gene3D" id="3.30.70.270">
    <property type="match status" value="1"/>
</dbReference>
<dbReference type="InterPro" id="IPR000477">
    <property type="entry name" value="RT_dom"/>
</dbReference>
<dbReference type="PANTHER" id="PTHR37984">
    <property type="entry name" value="PROTEIN CBG26694"/>
    <property type="match status" value="1"/>
</dbReference>
<evidence type="ECO:0000313" key="2">
    <source>
        <dbReference type="EMBL" id="KAI5324076.1"/>
    </source>
</evidence>
<proteinExistence type="predicted"/>
<name>A0AAD4VHI8_PRUDU</name>
<keyword evidence="3" id="KW-1185">Reference proteome</keyword>
<dbReference type="InterPro" id="IPR043502">
    <property type="entry name" value="DNA/RNA_pol_sf"/>
</dbReference>
<dbReference type="PANTHER" id="PTHR37984:SF5">
    <property type="entry name" value="PROTEIN NYNRIN-LIKE"/>
    <property type="match status" value="1"/>
</dbReference>
<dbReference type="InterPro" id="IPR050951">
    <property type="entry name" value="Retrovirus_Pol_polyprotein"/>
</dbReference>
<dbReference type="AlphaFoldDB" id="A0AAD4VHI8"/>
<dbReference type="EMBL" id="JAJFAZ020000006">
    <property type="protein sequence ID" value="KAI5324076.1"/>
    <property type="molecule type" value="Genomic_DNA"/>
</dbReference>